<feature type="chain" id="PRO_5035323251" description="AAA+ ATPase domain-containing protein" evidence="11">
    <location>
        <begin position="17"/>
        <end position="704"/>
    </location>
</feature>
<evidence type="ECO:0000256" key="7">
    <source>
        <dbReference type="ARBA" id="ARBA00023128"/>
    </source>
</evidence>
<evidence type="ECO:0000256" key="6">
    <source>
        <dbReference type="ARBA" id="ARBA00023054"/>
    </source>
</evidence>
<dbReference type="GO" id="GO:0005743">
    <property type="term" value="C:mitochondrial inner membrane"/>
    <property type="evidence" value="ECO:0007669"/>
    <property type="project" value="UniProtKB-SubCell"/>
</dbReference>
<dbReference type="EMBL" id="CAKKNE010000006">
    <property type="protein sequence ID" value="CAH0379675.1"/>
    <property type="molecule type" value="Genomic_DNA"/>
</dbReference>
<organism evidence="13 14">
    <name type="scientific">Pelagomonas calceolata</name>
    <dbReference type="NCBI Taxonomy" id="35677"/>
    <lineage>
        <taxon>Eukaryota</taxon>
        <taxon>Sar</taxon>
        <taxon>Stramenopiles</taxon>
        <taxon>Ochrophyta</taxon>
        <taxon>Pelagophyceae</taxon>
        <taxon>Pelagomonadales</taxon>
        <taxon>Pelagomonadaceae</taxon>
        <taxon>Pelagomonas</taxon>
    </lineage>
</organism>
<evidence type="ECO:0000256" key="4">
    <source>
        <dbReference type="ARBA" id="ARBA00022792"/>
    </source>
</evidence>
<evidence type="ECO:0000256" key="10">
    <source>
        <dbReference type="SAM" id="Phobius"/>
    </source>
</evidence>
<dbReference type="PANTHER" id="PTHR23075:SF0">
    <property type="entry name" value="ATPASE FAMILY AAA DOMAIN-CONTAINING PROTEIN 3"/>
    <property type="match status" value="1"/>
</dbReference>
<dbReference type="GO" id="GO:0005524">
    <property type="term" value="F:ATP binding"/>
    <property type="evidence" value="ECO:0007669"/>
    <property type="project" value="UniProtKB-KW"/>
</dbReference>
<keyword evidence="6" id="KW-0175">Coiled coil</keyword>
<dbReference type="Pfam" id="PF12037">
    <property type="entry name" value="ATAD3_N"/>
    <property type="match status" value="1"/>
</dbReference>
<evidence type="ECO:0000256" key="5">
    <source>
        <dbReference type="ARBA" id="ARBA00022840"/>
    </source>
</evidence>
<dbReference type="GO" id="GO:0007005">
    <property type="term" value="P:mitochondrion organization"/>
    <property type="evidence" value="ECO:0007669"/>
    <property type="project" value="TreeGrafter"/>
</dbReference>
<evidence type="ECO:0000256" key="8">
    <source>
        <dbReference type="ARBA" id="ARBA00023136"/>
    </source>
</evidence>
<evidence type="ECO:0000313" key="13">
    <source>
        <dbReference type="EMBL" id="CAH0379675.1"/>
    </source>
</evidence>
<protein>
    <recommendedName>
        <fullName evidence="12">AAA+ ATPase domain-containing protein</fullName>
    </recommendedName>
</protein>
<evidence type="ECO:0000259" key="12">
    <source>
        <dbReference type="SMART" id="SM00382"/>
    </source>
</evidence>
<keyword evidence="3" id="KW-0547">Nucleotide-binding</keyword>
<dbReference type="InterPro" id="IPR021911">
    <property type="entry name" value="ATAD3_N"/>
</dbReference>
<keyword evidence="7" id="KW-0496">Mitochondrion</keyword>
<keyword evidence="8 10" id="KW-0472">Membrane</keyword>
<dbReference type="GO" id="GO:0008270">
    <property type="term" value="F:zinc ion binding"/>
    <property type="evidence" value="ECO:0007669"/>
    <property type="project" value="TreeGrafter"/>
</dbReference>
<feature type="transmembrane region" description="Helical" evidence="10">
    <location>
        <begin position="333"/>
        <end position="354"/>
    </location>
</feature>
<feature type="transmembrane region" description="Helical" evidence="10">
    <location>
        <begin position="375"/>
        <end position="396"/>
    </location>
</feature>
<keyword evidence="10" id="KW-1133">Transmembrane helix</keyword>
<evidence type="ECO:0000256" key="1">
    <source>
        <dbReference type="ARBA" id="ARBA00004273"/>
    </source>
</evidence>
<dbReference type="Pfam" id="PF00004">
    <property type="entry name" value="AAA"/>
    <property type="match status" value="1"/>
</dbReference>
<evidence type="ECO:0000256" key="9">
    <source>
        <dbReference type="ARBA" id="ARBA00023271"/>
    </source>
</evidence>
<evidence type="ECO:0000313" key="14">
    <source>
        <dbReference type="Proteomes" id="UP000789595"/>
    </source>
</evidence>
<reference evidence="13" key="1">
    <citation type="submission" date="2021-11" db="EMBL/GenBank/DDBJ databases">
        <authorList>
            <consortium name="Genoscope - CEA"/>
            <person name="William W."/>
        </authorList>
    </citation>
    <scope>NUCLEOTIDE SEQUENCE</scope>
</reference>
<dbReference type="InterPro" id="IPR003959">
    <property type="entry name" value="ATPase_AAA_core"/>
</dbReference>
<dbReference type="GO" id="GO:0016887">
    <property type="term" value="F:ATP hydrolysis activity"/>
    <property type="evidence" value="ECO:0007669"/>
    <property type="project" value="InterPro"/>
</dbReference>
<feature type="domain" description="AAA+ ATPase" evidence="12">
    <location>
        <begin position="449"/>
        <end position="582"/>
    </location>
</feature>
<evidence type="ECO:0000256" key="2">
    <source>
        <dbReference type="ARBA" id="ARBA00004436"/>
    </source>
</evidence>
<dbReference type="PANTHER" id="PTHR23075">
    <property type="entry name" value="PUTATIVE ATP-ASE"/>
    <property type="match status" value="1"/>
</dbReference>
<dbReference type="GO" id="GO:0042645">
    <property type="term" value="C:mitochondrial nucleoid"/>
    <property type="evidence" value="ECO:0007669"/>
    <property type="project" value="UniProtKB-SubCell"/>
</dbReference>
<dbReference type="InterPro" id="IPR003593">
    <property type="entry name" value="AAA+_ATPase"/>
</dbReference>
<evidence type="ECO:0000256" key="3">
    <source>
        <dbReference type="ARBA" id="ARBA00022741"/>
    </source>
</evidence>
<dbReference type="Proteomes" id="UP000789595">
    <property type="component" value="Unassembled WGS sequence"/>
</dbReference>
<comment type="caution">
    <text evidence="13">The sequence shown here is derived from an EMBL/GenBank/DDBJ whole genome shotgun (WGS) entry which is preliminary data.</text>
</comment>
<keyword evidence="5" id="KW-0067">ATP-binding</keyword>
<keyword evidence="9" id="KW-1135">Mitochondrion nucleoid</keyword>
<comment type="subcellular location">
    <subcellularLocation>
        <location evidence="1">Mitochondrion inner membrane</location>
    </subcellularLocation>
    <subcellularLocation>
        <location evidence="2">Mitochondrion matrix</location>
        <location evidence="2">Mitochondrion nucleoid</location>
    </subcellularLocation>
</comment>
<proteinExistence type="predicted"/>
<name>A0A8J2T0E4_9STRA</name>
<keyword evidence="10" id="KW-0812">Transmembrane</keyword>
<dbReference type="SUPFAM" id="SSF52540">
    <property type="entry name" value="P-loop containing nucleoside triphosphate hydrolases"/>
    <property type="match status" value="1"/>
</dbReference>
<dbReference type="InterPro" id="IPR027417">
    <property type="entry name" value="P-loop_NTPase"/>
</dbReference>
<feature type="signal peptide" evidence="11">
    <location>
        <begin position="1"/>
        <end position="16"/>
    </location>
</feature>
<gene>
    <name evidence="13" type="ORF">PECAL_6P13040</name>
</gene>
<dbReference type="AlphaFoldDB" id="A0A8J2T0E4"/>
<evidence type="ECO:0000256" key="11">
    <source>
        <dbReference type="SAM" id="SignalP"/>
    </source>
</evidence>
<dbReference type="SMART" id="SM00382">
    <property type="entry name" value="AAA"/>
    <property type="match status" value="1"/>
</dbReference>
<keyword evidence="14" id="KW-1185">Reference proteome</keyword>
<dbReference type="OrthoDB" id="199596at2759"/>
<keyword evidence="11" id="KW-0732">Signal</keyword>
<sequence>MGCPHAWLVLLTLAKAADERGAWWAYRSTNDDIDLKKSVSLIKEIPIKKYEMSHDTIQGRVHYGVLAKDAEAILAAPYGEVVTREEAVPGAKGGLTRRVVDTTVVFTHALATLQYLASAVPDAVNLSAPLNESHFSTTSLLSEVEDYVLQANWSTAARLRPIRELAEEETAALRTRLTNIEHRMRRNADVTDYEFATRNATAAIADALAIDRSEMDHRLGLIALDDAANATREAEKILEALRRSTQLAKLLDEFTVAEAREKLREETAVEVAREQERQKAEAERLNEDVSLRMIRARGAETRQKLLEAITAVAAEVQRAAESLKTHPERLRRFVFGLIGLAAGYFTTREAALLARRLLTQYLMRPALVRESSFSMSGLLVWSLGLVWKLLMTLLLFRRGPGHDGDVTVGQGGVEKTTKITDGIILPEDLGKRLDQLAKSIRGARKLRAPLRHLLLFGPPGTGKTMVARRLSQISGLDWAIMSGGDVGPLGAAASTEIHAILNWARRSPKGLLLFVDEAEAALCDRGRPDLSEEAISALNAFLFHTSDPSYTFMLVLATNRPGDLDAAVLDRVDEAVEIPLPDEGAREKLLHLYFAMAFDRPAPSTRLGRLLDRILKRFRAPDVCIALDRKEAIRALAKKTEGYSGRECSKLMLSVQGAVYATERRASGELVLDDELWHRTVRWKLEEVKPRAAKAVADLRVAVE</sequence>
<keyword evidence="4" id="KW-0999">Mitochondrion inner membrane</keyword>
<accession>A0A8J2T0E4</accession>
<dbReference type="Gene3D" id="3.40.50.300">
    <property type="entry name" value="P-loop containing nucleotide triphosphate hydrolases"/>
    <property type="match status" value="1"/>
</dbReference>